<gene>
    <name evidence="3" type="ORF">FHS26_004467</name>
</gene>
<dbReference type="SUPFAM" id="SSF52833">
    <property type="entry name" value="Thioredoxin-like"/>
    <property type="match status" value="1"/>
</dbReference>
<dbReference type="PANTHER" id="PTHR42852">
    <property type="entry name" value="THIOL:DISULFIDE INTERCHANGE PROTEIN DSBE"/>
    <property type="match status" value="1"/>
</dbReference>
<dbReference type="InterPro" id="IPR036249">
    <property type="entry name" value="Thioredoxin-like_sf"/>
</dbReference>
<dbReference type="GO" id="GO:0015036">
    <property type="term" value="F:disulfide oxidoreductase activity"/>
    <property type="evidence" value="ECO:0007669"/>
    <property type="project" value="UniProtKB-ARBA"/>
</dbReference>
<comment type="caution">
    <text evidence="3">The sequence shown here is derived from an EMBL/GenBank/DDBJ whole genome shotgun (WGS) entry which is preliminary data.</text>
</comment>
<dbReference type="InterPro" id="IPR013766">
    <property type="entry name" value="Thioredoxin_domain"/>
</dbReference>
<dbReference type="PANTHER" id="PTHR42852:SF13">
    <property type="entry name" value="PROTEIN DIPZ"/>
    <property type="match status" value="1"/>
</dbReference>
<evidence type="ECO:0000256" key="1">
    <source>
        <dbReference type="ARBA" id="ARBA00023284"/>
    </source>
</evidence>
<dbReference type="InterPro" id="IPR017937">
    <property type="entry name" value="Thioredoxin_CS"/>
</dbReference>
<dbReference type="GO" id="GO:0016209">
    <property type="term" value="F:antioxidant activity"/>
    <property type="evidence" value="ECO:0007669"/>
    <property type="project" value="InterPro"/>
</dbReference>
<dbReference type="InterPro" id="IPR000866">
    <property type="entry name" value="AhpC/TSA"/>
</dbReference>
<dbReference type="Proteomes" id="UP000518315">
    <property type="component" value="Unassembled WGS sequence"/>
</dbReference>
<dbReference type="Gene3D" id="3.40.30.10">
    <property type="entry name" value="Glutaredoxin"/>
    <property type="match status" value="1"/>
</dbReference>
<dbReference type="AlphaFoldDB" id="A0A7W5BPG1"/>
<dbReference type="EMBL" id="JACHXH010000016">
    <property type="protein sequence ID" value="MBB3136710.1"/>
    <property type="molecule type" value="Genomic_DNA"/>
</dbReference>
<dbReference type="InterPro" id="IPR050553">
    <property type="entry name" value="Thioredoxin_ResA/DsbE_sf"/>
</dbReference>
<dbReference type="PROSITE" id="PS51352">
    <property type="entry name" value="THIOREDOXIN_2"/>
    <property type="match status" value="1"/>
</dbReference>
<name>A0A7W5BPG1_9HYPH</name>
<dbReference type="RefSeq" id="WP_312860840.1">
    <property type="nucleotide sequence ID" value="NZ_JACHXH010000016.1"/>
</dbReference>
<accession>A0A7W5BPG1</accession>
<dbReference type="Pfam" id="PF00578">
    <property type="entry name" value="AhpC-TSA"/>
    <property type="match status" value="1"/>
</dbReference>
<evidence type="ECO:0000259" key="2">
    <source>
        <dbReference type="PROSITE" id="PS51352"/>
    </source>
</evidence>
<evidence type="ECO:0000313" key="4">
    <source>
        <dbReference type="Proteomes" id="UP000518315"/>
    </source>
</evidence>
<organism evidence="3 4">
    <name type="scientific">Rhizobium pisi</name>
    <dbReference type="NCBI Taxonomy" id="574561"/>
    <lineage>
        <taxon>Bacteria</taxon>
        <taxon>Pseudomonadati</taxon>
        <taxon>Pseudomonadota</taxon>
        <taxon>Alphaproteobacteria</taxon>
        <taxon>Hyphomicrobiales</taxon>
        <taxon>Rhizobiaceae</taxon>
        <taxon>Rhizobium/Agrobacterium group</taxon>
        <taxon>Rhizobium</taxon>
    </lineage>
</organism>
<dbReference type="PROSITE" id="PS00194">
    <property type="entry name" value="THIOREDOXIN_1"/>
    <property type="match status" value="1"/>
</dbReference>
<feature type="domain" description="Thioredoxin" evidence="2">
    <location>
        <begin position="5"/>
        <end position="156"/>
    </location>
</feature>
<keyword evidence="4" id="KW-1185">Reference proteome</keyword>
<keyword evidence="1" id="KW-0676">Redox-active center</keyword>
<evidence type="ECO:0000313" key="3">
    <source>
        <dbReference type="EMBL" id="MBB3136710.1"/>
    </source>
</evidence>
<proteinExistence type="predicted"/>
<protein>
    <submittedName>
        <fullName evidence="3">Peroxiredoxin</fullName>
    </submittedName>
</protein>
<dbReference type="CDD" id="cd02966">
    <property type="entry name" value="TlpA_like_family"/>
    <property type="match status" value="1"/>
</dbReference>
<reference evidence="3 4" key="1">
    <citation type="submission" date="2020-08" db="EMBL/GenBank/DDBJ databases">
        <title>Genomic Encyclopedia of Type Strains, Phase III (KMG-III): the genomes of soil and plant-associated and newly described type strains.</title>
        <authorList>
            <person name="Whitman W."/>
        </authorList>
    </citation>
    <scope>NUCLEOTIDE SEQUENCE [LARGE SCALE GENOMIC DNA]</scope>
    <source>
        <strain evidence="3 4">CECT 4113</strain>
    </source>
</reference>
<sequence length="229" mass="25143">MTSSLNLGSPAPPIKVQNWLRGDPLSNFQLGKIYVVEFFSTTCGYCAPELSDLAKLHKKFIDTGVEFTGIAASEEAATADDARAQVDASITKSLPNTNIRMGFDHSGEMDEDWLKASLSFHVPKTFVVDRDGSIAFIGDLVMLQDVLPKVIDGTWRARAEAKNAEEERIAEGETMLRRLFHDRVSAAIEIKNWKAALSAIEEGINLNPDSIFLRRNFIGTSSAQSKPGP</sequence>